<sequence>MEETILLSNIIKSTYTNKLSDENAKHIQVIPFGFPIQDEATEEHLQQENAQHVIEQAQSEAAIIKAEADAYRKQAQNEVERLKKQWEEEKVLLFQQEQKRGYEEGYEEGLLQGKQEYEHVLAMSRNIVDETKNQYYEYINQSEEVIFELGFTLAETILNEQLQRDESFLSLVARSLKEVREHKEIQLFVSPKKYAYVCEHKRELFDLLNGETGLFIYTDENLQEMDCVIDSSYGRLVASFDSQLTELKKKLKERLLEESKHESRTTHL</sequence>
<organism evidence="10 11">
    <name type="scientific">Priestia megaterium (strain WSH-002)</name>
    <name type="common">Bacillus megaterium</name>
    <dbReference type="NCBI Taxonomy" id="1006007"/>
    <lineage>
        <taxon>Bacteria</taxon>
        <taxon>Bacillati</taxon>
        <taxon>Bacillota</taxon>
        <taxon>Bacilli</taxon>
        <taxon>Bacillales</taxon>
        <taxon>Bacillaceae</taxon>
        <taxon>Priestia</taxon>
    </lineage>
</organism>
<dbReference type="InterPro" id="IPR051472">
    <property type="entry name" value="T3SS_Stator/FliH"/>
</dbReference>
<gene>
    <name evidence="10" type="primary">fliH</name>
    <name evidence="10" type="ORF">BMWSH_1036</name>
</gene>
<keyword evidence="8" id="KW-0175">Coiled coil</keyword>
<evidence type="ECO:0000256" key="8">
    <source>
        <dbReference type="SAM" id="Coils"/>
    </source>
</evidence>
<dbReference type="PANTHER" id="PTHR34982">
    <property type="entry name" value="YOP PROTEINS TRANSLOCATION PROTEIN L"/>
    <property type="match status" value="1"/>
</dbReference>
<reference evidence="10 11" key="1">
    <citation type="journal article" date="2011" name="J. Bacteriol.">
        <title>Complete genome sequence of the industrial strain Bacillus megaterium WSH-002.</title>
        <authorList>
            <person name="Liu L."/>
            <person name="Li Y."/>
            <person name="Zhang J."/>
            <person name="Zou W."/>
            <person name="Zhou Z."/>
            <person name="Liu J."/>
            <person name="Li X."/>
            <person name="Wang L."/>
            <person name="Chen J."/>
        </authorList>
    </citation>
    <scope>NUCLEOTIDE SEQUENCE [LARGE SCALE GENOMIC DNA]</scope>
    <source>
        <strain evidence="10 11">WSH-002</strain>
    </source>
</reference>
<keyword evidence="10" id="KW-0969">Cilium</keyword>
<keyword evidence="6" id="KW-1006">Bacterial flagellum protein export</keyword>
<proteinExistence type="inferred from homology"/>
<keyword evidence="5" id="KW-0653">Protein transport</keyword>
<evidence type="ECO:0000256" key="5">
    <source>
        <dbReference type="ARBA" id="ARBA00022927"/>
    </source>
</evidence>
<protein>
    <recommendedName>
        <fullName evidence="7">Flagellar assembly protein FliH</fullName>
    </recommendedName>
</protein>
<keyword evidence="3" id="KW-0813">Transport</keyword>
<evidence type="ECO:0000256" key="4">
    <source>
        <dbReference type="ARBA" id="ARBA00022795"/>
    </source>
</evidence>
<evidence type="ECO:0000256" key="2">
    <source>
        <dbReference type="ARBA" id="ARBA00006602"/>
    </source>
</evidence>
<dbReference type="EMBL" id="CP003017">
    <property type="protein sequence ID" value="AEN87920.1"/>
    <property type="molecule type" value="Genomic_DNA"/>
</dbReference>
<comment type="similarity">
    <text evidence="2">Belongs to the FliH family.</text>
</comment>
<feature type="coiled-coil region" evidence="8">
    <location>
        <begin position="47"/>
        <end position="92"/>
    </location>
</feature>
<dbReference type="Proteomes" id="UP000001283">
    <property type="component" value="Chromosome"/>
</dbReference>
<keyword evidence="4" id="KW-1005">Bacterial flagellum biogenesis</keyword>
<dbReference type="InterPro" id="IPR018035">
    <property type="entry name" value="Flagellar_FliH/T3SS_HrpE"/>
</dbReference>
<dbReference type="Pfam" id="PF02108">
    <property type="entry name" value="FliH"/>
    <property type="match status" value="1"/>
</dbReference>
<dbReference type="GO" id="GO:0044781">
    <property type="term" value="P:bacterial-type flagellum organization"/>
    <property type="evidence" value="ECO:0007669"/>
    <property type="project" value="UniProtKB-KW"/>
</dbReference>
<evidence type="ECO:0000259" key="9">
    <source>
        <dbReference type="Pfam" id="PF02108"/>
    </source>
</evidence>
<feature type="domain" description="Flagellar assembly protein FliH/Type III secretion system HrpE" evidence="9">
    <location>
        <begin position="124"/>
        <end position="246"/>
    </location>
</feature>
<dbReference type="GO" id="GO:0005829">
    <property type="term" value="C:cytosol"/>
    <property type="evidence" value="ECO:0007669"/>
    <property type="project" value="TreeGrafter"/>
</dbReference>
<accession>A0A8D3WXK1</accession>
<dbReference type="AlphaFoldDB" id="A0A8D3WXK1"/>
<evidence type="ECO:0000313" key="10">
    <source>
        <dbReference type="EMBL" id="AEN87920.1"/>
    </source>
</evidence>
<keyword evidence="10" id="KW-0966">Cell projection</keyword>
<evidence type="ECO:0000256" key="7">
    <source>
        <dbReference type="NCBIfam" id="TIGR03825"/>
    </source>
</evidence>
<name>A0A8D3WXK1_PRIMW</name>
<dbReference type="NCBIfam" id="TIGR03825">
    <property type="entry name" value="FliH_bacil"/>
    <property type="match status" value="1"/>
</dbReference>
<keyword evidence="10" id="KW-0282">Flagellum</keyword>
<evidence type="ECO:0000313" key="11">
    <source>
        <dbReference type="Proteomes" id="UP000001283"/>
    </source>
</evidence>
<dbReference type="KEGG" id="bmh:BMWSH_1036"/>
<dbReference type="GO" id="GO:0015031">
    <property type="term" value="P:protein transport"/>
    <property type="evidence" value="ECO:0007669"/>
    <property type="project" value="UniProtKB-KW"/>
</dbReference>
<dbReference type="PANTHER" id="PTHR34982:SF1">
    <property type="entry name" value="FLAGELLAR ASSEMBLY PROTEIN FLIH"/>
    <property type="match status" value="1"/>
</dbReference>
<evidence type="ECO:0000256" key="6">
    <source>
        <dbReference type="ARBA" id="ARBA00023225"/>
    </source>
</evidence>
<evidence type="ECO:0000256" key="1">
    <source>
        <dbReference type="ARBA" id="ARBA00003041"/>
    </source>
</evidence>
<evidence type="ECO:0000256" key="3">
    <source>
        <dbReference type="ARBA" id="ARBA00022448"/>
    </source>
</evidence>
<dbReference type="InterPro" id="IPR022524">
    <property type="entry name" value="FliH_Bacilli"/>
</dbReference>
<comment type="function">
    <text evidence="1">Needed for flagellar regrowth and assembly.</text>
</comment>